<dbReference type="InterPro" id="IPR002213">
    <property type="entry name" value="UDP_glucos_trans"/>
</dbReference>
<dbReference type="Pfam" id="PF00201">
    <property type="entry name" value="UDPGT"/>
    <property type="match status" value="1"/>
</dbReference>
<dbReference type="InterPro" id="IPR050271">
    <property type="entry name" value="UDP-glycosyltransferase"/>
</dbReference>
<sequence>MQLFSSLLLLALSVGYGSGGRILAFFPFPWRSHNHVFQPLMKALALKGHEVHFYTALPVKDPPKGLIQYPLQDRHEEILASMDQSEFLGMSTFSTQRRLTTMDLAILETAIKTEKACQDLLNSNDTYDAVLTEFTLGGDALAYLAPKFKALSILVHALHDQPWFNEVSGLSDNPSYMVNVIVPYTDRMSFFERIYNTYTTLSVNIAAYIEVATRQQAFADKYIRYEGWENRPKLLDIVSDNALILMNSHAATSYRFPKAPHVKEVGGLHVNPTNQPLPKDLQDFMDDAPGGVIYFSLGSVIKPQMLVEMGKFDIFVKVFKSLKQKVMWKVAAGMPPVDDPKIKLQTWFPQQGILAHKNTKLFITHGGLQSMIETISNGVPCLGTPFLYDQEKDVVFLESVGMGRMLKFENLTEETLRWSINEVLGNPKYKERALKQRDLLLDRPMKPVDEAVYWIEYVMRHGKVLQPASVHMPLYKLFLLDIFGALLVLFALAIVAVKIICRGEKIQLPLSQTISHNELLLNKIKRANSDHVRSEDSKDSPQGTSDFLSCPVAIPAKPLENFRFPFPLYSTMQDFDGQSRRLPFVGNYDRTRKIASKREKLVMVKLLTGEYWVENRGLQQPLLDVSCSHNRENADKTYHPHSSSFFFAIVAAFDVDNLQWNRWQ</sequence>
<evidence type="ECO:0000256" key="1">
    <source>
        <dbReference type="ARBA" id="ARBA00009995"/>
    </source>
</evidence>
<dbReference type="PANTHER" id="PTHR48043:SF159">
    <property type="entry name" value="EG:EG0003.4 PROTEIN-RELATED"/>
    <property type="match status" value="1"/>
</dbReference>
<dbReference type="PANTHER" id="PTHR48043">
    <property type="entry name" value="EG:EG0003.4 PROTEIN-RELATED"/>
    <property type="match status" value="1"/>
</dbReference>
<dbReference type="Gene3D" id="3.40.50.2000">
    <property type="entry name" value="Glycogen Phosphorylase B"/>
    <property type="match status" value="2"/>
</dbReference>
<dbReference type="Proteomes" id="UP001307889">
    <property type="component" value="Chromosome 14"/>
</dbReference>
<gene>
    <name evidence="6" type="ORF">NTJ_15644</name>
</gene>
<dbReference type="CDD" id="cd03784">
    <property type="entry name" value="GT1_Gtf-like"/>
    <property type="match status" value="1"/>
</dbReference>
<keyword evidence="4" id="KW-1133">Transmembrane helix</keyword>
<evidence type="ECO:0000256" key="2">
    <source>
        <dbReference type="ARBA" id="ARBA00022676"/>
    </source>
</evidence>
<keyword evidence="7" id="KW-1185">Reference proteome</keyword>
<evidence type="ECO:0000256" key="5">
    <source>
        <dbReference type="SAM" id="SignalP"/>
    </source>
</evidence>
<accession>A0ABN7BHP9</accession>
<reference evidence="6 7" key="1">
    <citation type="submission" date="2023-09" db="EMBL/GenBank/DDBJ databases">
        <title>Nesidiocoris tenuis whole genome shotgun sequence.</title>
        <authorList>
            <person name="Shibata T."/>
            <person name="Shimoda M."/>
            <person name="Kobayashi T."/>
            <person name="Uehara T."/>
        </authorList>
    </citation>
    <scope>NUCLEOTIDE SEQUENCE [LARGE SCALE GENOMIC DNA]</scope>
    <source>
        <strain evidence="6 7">Japan</strain>
    </source>
</reference>
<feature type="transmembrane region" description="Helical" evidence="4">
    <location>
        <begin position="477"/>
        <end position="501"/>
    </location>
</feature>
<protein>
    <submittedName>
        <fullName evidence="6">Glucuronosyltransferase</fullName>
    </submittedName>
</protein>
<keyword evidence="4" id="KW-0472">Membrane</keyword>
<feature type="signal peptide" evidence="5">
    <location>
        <begin position="1"/>
        <end position="19"/>
    </location>
</feature>
<dbReference type="SUPFAM" id="SSF53756">
    <property type="entry name" value="UDP-Glycosyltransferase/glycogen phosphorylase"/>
    <property type="match status" value="1"/>
</dbReference>
<proteinExistence type="inferred from homology"/>
<evidence type="ECO:0000256" key="4">
    <source>
        <dbReference type="SAM" id="Phobius"/>
    </source>
</evidence>
<comment type="similarity">
    <text evidence="1">Belongs to the UDP-glycosyltransferase family.</text>
</comment>
<dbReference type="EMBL" id="AP028922">
    <property type="protein sequence ID" value="BET02827.1"/>
    <property type="molecule type" value="Genomic_DNA"/>
</dbReference>
<name>A0ABN7BHP9_9HEMI</name>
<feature type="chain" id="PRO_5045555574" evidence="5">
    <location>
        <begin position="20"/>
        <end position="664"/>
    </location>
</feature>
<keyword evidence="3" id="KW-0808">Transferase</keyword>
<keyword evidence="4" id="KW-0812">Transmembrane</keyword>
<evidence type="ECO:0000256" key="3">
    <source>
        <dbReference type="ARBA" id="ARBA00022679"/>
    </source>
</evidence>
<evidence type="ECO:0000313" key="7">
    <source>
        <dbReference type="Proteomes" id="UP001307889"/>
    </source>
</evidence>
<organism evidence="6 7">
    <name type="scientific">Nesidiocoris tenuis</name>
    <dbReference type="NCBI Taxonomy" id="355587"/>
    <lineage>
        <taxon>Eukaryota</taxon>
        <taxon>Metazoa</taxon>
        <taxon>Ecdysozoa</taxon>
        <taxon>Arthropoda</taxon>
        <taxon>Hexapoda</taxon>
        <taxon>Insecta</taxon>
        <taxon>Pterygota</taxon>
        <taxon>Neoptera</taxon>
        <taxon>Paraneoptera</taxon>
        <taxon>Hemiptera</taxon>
        <taxon>Heteroptera</taxon>
        <taxon>Panheteroptera</taxon>
        <taxon>Cimicomorpha</taxon>
        <taxon>Miridae</taxon>
        <taxon>Dicyphina</taxon>
        <taxon>Nesidiocoris</taxon>
    </lineage>
</organism>
<keyword evidence="2" id="KW-0328">Glycosyltransferase</keyword>
<evidence type="ECO:0000313" key="6">
    <source>
        <dbReference type="EMBL" id="BET02827.1"/>
    </source>
</evidence>
<keyword evidence="5" id="KW-0732">Signal</keyword>